<gene>
    <name evidence="2" type="ORF">HNQ88_000680</name>
</gene>
<evidence type="ECO:0000313" key="3">
    <source>
        <dbReference type="Proteomes" id="UP001185092"/>
    </source>
</evidence>
<name>A0AAE3XKJ7_9BACT</name>
<dbReference type="PANTHER" id="PTHR33594:SF1">
    <property type="entry name" value="HD_PDEASE DOMAIN-CONTAINING PROTEIN"/>
    <property type="match status" value="1"/>
</dbReference>
<dbReference type="Pfam" id="PF01966">
    <property type="entry name" value="HD"/>
    <property type="match status" value="1"/>
</dbReference>
<dbReference type="SMART" id="SM00471">
    <property type="entry name" value="HDc"/>
    <property type="match status" value="1"/>
</dbReference>
<dbReference type="Proteomes" id="UP001185092">
    <property type="component" value="Unassembled WGS sequence"/>
</dbReference>
<reference evidence="2" key="1">
    <citation type="submission" date="2023-07" db="EMBL/GenBank/DDBJ databases">
        <title>Genomic Encyclopedia of Type Strains, Phase IV (KMG-IV): sequencing the most valuable type-strain genomes for metagenomic binning, comparative biology and taxonomic classification.</title>
        <authorList>
            <person name="Goeker M."/>
        </authorList>
    </citation>
    <scope>NUCLEOTIDE SEQUENCE</scope>
    <source>
        <strain evidence="2">DSM 26174</strain>
    </source>
</reference>
<evidence type="ECO:0000313" key="2">
    <source>
        <dbReference type="EMBL" id="MDR6237704.1"/>
    </source>
</evidence>
<protein>
    <recommendedName>
        <fullName evidence="1">HD domain-containing protein</fullName>
    </recommendedName>
</protein>
<dbReference type="PANTHER" id="PTHR33594">
    <property type="entry name" value="SUPERFAMILY HYDROLASE, PUTATIVE (AFU_ORTHOLOGUE AFUA_1G03035)-RELATED"/>
    <property type="match status" value="1"/>
</dbReference>
<evidence type="ECO:0000259" key="1">
    <source>
        <dbReference type="PROSITE" id="PS51831"/>
    </source>
</evidence>
<sequence length="224" mass="25179">MTGDNLSEKQQFQIESIKSLVKDKFLGEGSGHDWWHIHRVYSLAKSIADIEGGDIFVIELAALLHDIADHKFHDGDDKVGPRVAGEILLEAGVDKLIVEKVKRIVEEVSYKGAGVDTTPSTLEGKIVQDADRLDAIGAIGIARTFAYGGAKSRAMHDPEVKPVLHSSFEEYKKNEGPTINHFYEKLLLLKELMHTSTALRIAEERHGFMLEFLERFLREWEGKQ</sequence>
<keyword evidence="3" id="KW-1185">Reference proteome</keyword>
<dbReference type="PROSITE" id="PS51831">
    <property type="entry name" value="HD"/>
    <property type="match status" value="1"/>
</dbReference>
<dbReference type="CDD" id="cd00077">
    <property type="entry name" value="HDc"/>
    <property type="match status" value="1"/>
</dbReference>
<dbReference type="InterPro" id="IPR003607">
    <property type="entry name" value="HD/PDEase_dom"/>
</dbReference>
<organism evidence="2 3">
    <name type="scientific">Aureibacter tunicatorum</name>
    <dbReference type="NCBI Taxonomy" id="866807"/>
    <lineage>
        <taxon>Bacteria</taxon>
        <taxon>Pseudomonadati</taxon>
        <taxon>Bacteroidota</taxon>
        <taxon>Cytophagia</taxon>
        <taxon>Cytophagales</taxon>
        <taxon>Persicobacteraceae</taxon>
        <taxon>Aureibacter</taxon>
    </lineage>
</organism>
<dbReference type="EMBL" id="JAVDQD010000001">
    <property type="protein sequence ID" value="MDR6237704.1"/>
    <property type="molecule type" value="Genomic_DNA"/>
</dbReference>
<dbReference type="SUPFAM" id="SSF109604">
    <property type="entry name" value="HD-domain/PDEase-like"/>
    <property type="match status" value="1"/>
</dbReference>
<accession>A0AAE3XKJ7</accession>
<dbReference type="AlphaFoldDB" id="A0AAE3XKJ7"/>
<dbReference type="Gene3D" id="1.20.58.1910">
    <property type="match status" value="1"/>
</dbReference>
<comment type="caution">
    <text evidence="2">The sequence shown here is derived from an EMBL/GenBank/DDBJ whole genome shotgun (WGS) entry which is preliminary data.</text>
</comment>
<feature type="domain" description="HD" evidence="1">
    <location>
        <begin position="33"/>
        <end position="136"/>
    </location>
</feature>
<proteinExistence type="predicted"/>
<dbReference type="InterPro" id="IPR006674">
    <property type="entry name" value="HD_domain"/>
</dbReference>
<dbReference type="Gene3D" id="1.10.472.50">
    <property type="entry name" value="HD-domain/PDEase-like"/>
    <property type="match status" value="1"/>
</dbReference>
<dbReference type="RefSeq" id="WP_309937174.1">
    <property type="nucleotide sequence ID" value="NZ_AP025305.1"/>
</dbReference>